<sequence>MVAFVVSAGRAHASISPRARLNRGRGAPSHRPTPRVVPSPPVPRPSTLSPLGVRSPGASLRCDAGRGAARFGKREEYWDPDEQRRVNENKSWKRTDSPQDAWDIDKERDATMYKRESLERLLQLTPSEPKPDKAVVCGKCRAPVSKRSAETQKDRAHLHRLYYADKYVAVGVYERDGTTVTVDDAIDSRASRWWPPRAARRCRCGRCGEVLGWAFEDNPEEKVGPFYALLQSRVATNEGGGGGGGGEN</sequence>
<evidence type="ECO:0000313" key="2">
    <source>
        <dbReference type="EMBL" id="ACO67449.1"/>
    </source>
</evidence>
<name>C1EH57_MICCC</name>
<protein>
    <recommendedName>
        <fullName evidence="4">CULT domain-containing protein</fullName>
    </recommendedName>
</protein>
<dbReference type="KEGG" id="mis:MICPUN_104114"/>
<evidence type="ECO:0000256" key="1">
    <source>
        <dbReference type="SAM" id="MobiDB-lite"/>
    </source>
</evidence>
<proteinExistence type="predicted"/>
<evidence type="ECO:0000313" key="3">
    <source>
        <dbReference type="Proteomes" id="UP000002009"/>
    </source>
</evidence>
<dbReference type="Proteomes" id="UP000002009">
    <property type="component" value="Chromosome 14"/>
</dbReference>
<dbReference type="Gene3D" id="2.170.150.20">
    <property type="entry name" value="Peptide methionine sulfoxide reductase"/>
    <property type="match status" value="1"/>
</dbReference>
<feature type="compositionally biased region" description="Pro residues" evidence="1">
    <location>
        <begin position="35"/>
        <end position="44"/>
    </location>
</feature>
<reference evidence="2 3" key="1">
    <citation type="journal article" date="2009" name="Science">
        <title>Green evolution and dynamic adaptations revealed by genomes of the marine picoeukaryotes Micromonas.</title>
        <authorList>
            <person name="Worden A.Z."/>
            <person name="Lee J.H."/>
            <person name="Mock T."/>
            <person name="Rouze P."/>
            <person name="Simmons M.P."/>
            <person name="Aerts A.L."/>
            <person name="Allen A.E."/>
            <person name="Cuvelier M.L."/>
            <person name="Derelle E."/>
            <person name="Everett M.V."/>
            <person name="Foulon E."/>
            <person name="Grimwood J."/>
            <person name="Gundlach H."/>
            <person name="Henrissat B."/>
            <person name="Napoli C."/>
            <person name="McDonald S.M."/>
            <person name="Parker M.S."/>
            <person name="Rombauts S."/>
            <person name="Salamov A."/>
            <person name="Von Dassow P."/>
            <person name="Badger J.H."/>
            <person name="Coutinho P.M."/>
            <person name="Demir E."/>
            <person name="Dubchak I."/>
            <person name="Gentemann C."/>
            <person name="Eikrem W."/>
            <person name="Gready J.E."/>
            <person name="John U."/>
            <person name="Lanier W."/>
            <person name="Lindquist E.A."/>
            <person name="Lucas S."/>
            <person name="Mayer K.F."/>
            <person name="Moreau H."/>
            <person name="Not F."/>
            <person name="Otillar R."/>
            <person name="Panaud O."/>
            <person name="Pangilinan J."/>
            <person name="Paulsen I."/>
            <person name="Piegu B."/>
            <person name="Poliakov A."/>
            <person name="Robbens S."/>
            <person name="Schmutz J."/>
            <person name="Toulza E."/>
            <person name="Wyss T."/>
            <person name="Zelensky A."/>
            <person name="Zhou K."/>
            <person name="Armbrust E.V."/>
            <person name="Bhattacharya D."/>
            <person name="Goodenough U.W."/>
            <person name="Van de Peer Y."/>
            <person name="Grigoriev I.V."/>
        </authorList>
    </citation>
    <scope>NUCLEOTIDE SEQUENCE [LARGE SCALE GENOMIC DNA]</scope>
    <source>
        <strain evidence="3">RCC299 / NOUM17</strain>
    </source>
</reference>
<gene>
    <name evidence="2" type="ORF">MICPUN_104114</name>
</gene>
<dbReference type="InParanoid" id="C1EH57"/>
<dbReference type="EMBL" id="CP001332">
    <property type="protein sequence ID" value="ACO67449.1"/>
    <property type="molecule type" value="Genomic_DNA"/>
</dbReference>
<organism evidence="2 3">
    <name type="scientific">Micromonas commoda (strain RCC299 / NOUM17 / CCMP2709)</name>
    <name type="common">Picoplanktonic green alga</name>
    <dbReference type="NCBI Taxonomy" id="296587"/>
    <lineage>
        <taxon>Eukaryota</taxon>
        <taxon>Viridiplantae</taxon>
        <taxon>Chlorophyta</taxon>
        <taxon>Mamiellophyceae</taxon>
        <taxon>Mamiellales</taxon>
        <taxon>Mamiellaceae</taxon>
        <taxon>Micromonas</taxon>
    </lineage>
</organism>
<feature type="region of interest" description="Disordered" evidence="1">
    <location>
        <begin position="16"/>
        <end position="67"/>
    </location>
</feature>
<dbReference type="STRING" id="296587.C1EH57"/>
<dbReference type="RefSeq" id="XP_002506191.1">
    <property type="nucleotide sequence ID" value="XM_002506145.1"/>
</dbReference>
<dbReference type="AlphaFoldDB" id="C1EH57"/>
<accession>C1EH57</accession>
<dbReference type="OrthoDB" id="498675at2759"/>
<evidence type="ECO:0008006" key="4">
    <source>
        <dbReference type="Google" id="ProtNLM"/>
    </source>
</evidence>
<dbReference type="GeneID" id="8249120"/>
<keyword evidence="3" id="KW-1185">Reference proteome</keyword>